<feature type="region of interest" description="Disordered" evidence="1">
    <location>
        <begin position="122"/>
        <end position="146"/>
    </location>
</feature>
<evidence type="ECO:0000313" key="3">
    <source>
        <dbReference type="EMBL" id="AVQ01271.1"/>
    </source>
</evidence>
<evidence type="ECO:0000313" key="4">
    <source>
        <dbReference type="Proteomes" id="UP000240527"/>
    </source>
</evidence>
<dbReference type="InterPro" id="IPR047216">
    <property type="entry name" value="Endonuclease_DUF559_bact"/>
</dbReference>
<evidence type="ECO:0000256" key="1">
    <source>
        <dbReference type="SAM" id="MobiDB-lite"/>
    </source>
</evidence>
<dbReference type="InterPro" id="IPR007569">
    <property type="entry name" value="DUF559"/>
</dbReference>
<dbReference type="CDD" id="cd01038">
    <property type="entry name" value="Endonuclease_DUF559"/>
    <property type="match status" value="1"/>
</dbReference>
<protein>
    <submittedName>
        <fullName evidence="3">Endonuclease domain-containing protein</fullName>
    </submittedName>
</protein>
<dbReference type="SUPFAM" id="SSF52980">
    <property type="entry name" value="Restriction endonuclease-like"/>
    <property type="match status" value="1"/>
</dbReference>
<dbReference type="PANTHER" id="PTHR38590:SF1">
    <property type="entry name" value="BLL0828 PROTEIN"/>
    <property type="match status" value="1"/>
</dbReference>
<dbReference type="InterPro" id="IPR011335">
    <property type="entry name" value="Restrct_endonuc-II-like"/>
</dbReference>
<organism evidence="3 4">
    <name type="scientific">Caulobacter segnis</name>
    <dbReference type="NCBI Taxonomy" id="88688"/>
    <lineage>
        <taxon>Bacteria</taxon>
        <taxon>Pseudomonadati</taxon>
        <taxon>Pseudomonadota</taxon>
        <taxon>Alphaproteobacteria</taxon>
        <taxon>Caulobacterales</taxon>
        <taxon>Caulobacteraceae</taxon>
        <taxon>Caulobacter</taxon>
    </lineage>
</organism>
<gene>
    <name evidence="3" type="ORF">B7G68_04980</name>
</gene>
<keyword evidence="3" id="KW-0378">Hydrolase</keyword>
<dbReference type="PANTHER" id="PTHR38590">
    <property type="entry name" value="BLL0828 PROTEIN"/>
    <property type="match status" value="1"/>
</dbReference>
<accession>A0ABN5IQL6</accession>
<sequence>MRSLSRTHTRAKSLRREMTPPEVILWVRLRSRQPGGPRIRRQHPIGPYIADFYCSQARLVIEIDGWGHNMGGQGARDERRDAWMRDQGLEILRYAADDVMRDPTGVADGIWGTCMDLMRQRARKSAPSVTSPIGAAPPPPQAGQEG</sequence>
<reference evidence="3 4" key="1">
    <citation type="journal article" date="2015" name="Biotechnol. Bioeng.">
        <title>Genome sequence and phenotypic characterization of Caulobacter segnis.</title>
        <authorList>
            <person name="Patel S."/>
            <person name="Fletcher B."/>
            <person name="Scott D.C."/>
            <person name="Ely B."/>
        </authorList>
    </citation>
    <scope>NUCLEOTIDE SEQUENCE [LARGE SCALE GENOMIC DNA]</scope>
    <source>
        <strain evidence="3 4">TK0059</strain>
    </source>
</reference>
<proteinExistence type="predicted"/>
<dbReference type="Gene3D" id="3.40.960.10">
    <property type="entry name" value="VSR Endonuclease"/>
    <property type="match status" value="1"/>
</dbReference>
<dbReference type="Proteomes" id="UP000240527">
    <property type="component" value="Chromosome"/>
</dbReference>
<keyword evidence="4" id="KW-1185">Reference proteome</keyword>
<name>A0ABN5IQL6_9CAUL</name>
<feature type="compositionally biased region" description="Pro residues" evidence="1">
    <location>
        <begin position="135"/>
        <end position="146"/>
    </location>
</feature>
<feature type="domain" description="DUF559" evidence="2">
    <location>
        <begin position="7"/>
        <end position="112"/>
    </location>
</feature>
<dbReference type="EMBL" id="CP027850">
    <property type="protein sequence ID" value="AVQ01271.1"/>
    <property type="molecule type" value="Genomic_DNA"/>
</dbReference>
<keyword evidence="3" id="KW-0255">Endonuclease</keyword>
<dbReference type="GO" id="GO:0004519">
    <property type="term" value="F:endonuclease activity"/>
    <property type="evidence" value="ECO:0007669"/>
    <property type="project" value="UniProtKB-KW"/>
</dbReference>
<evidence type="ECO:0000259" key="2">
    <source>
        <dbReference type="Pfam" id="PF04480"/>
    </source>
</evidence>
<dbReference type="Pfam" id="PF04480">
    <property type="entry name" value="DUF559"/>
    <property type="match status" value="1"/>
</dbReference>
<keyword evidence="3" id="KW-0540">Nuclease</keyword>